<evidence type="ECO:0000313" key="2">
    <source>
        <dbReference type="Proteomes" id="UP001499994"/>
    </source>
</evidence>
<proteinExistence type="predicted"/>
<evidence type="ECO:0000313" key="1">
    <source>
        <dbReference type="EMBL" id="GAA3911320.1"/>
    </source>
</evidence>
<reference evidence="2" key="1">
    <citation type="journal article" date="2019" name="Int. J. Syst. Evol. Microbiol.">
        <title>The Global Catalogue of Microorganisms (GCM) 10K type strain sequencing project: providing services to taxonomists for standard genome sequencing and annotation.</title>
        <authorList>
            <consortium name="The Broad Institute Genomics Platform"/>
            <consortium name="The Broad Institute Genome Sequencing Center for Infectious Disease"/>
            <person name="Wu L."/>
            <person name="Ma J."/>
        </authorList>
    </citation>
    <scope>NUCLEOTIDE SEQUENCE [LARGE SCALE GENOMIC DNA]</scope>
    <source>
        <strain evidence="2">JCM 17201</strain>
    </source>
</reference>
<organism evidence="1 2">
    <name type="scientific">Gibbsiella dentisursi</name>
    <dbReference type="NCBI Taxonomy" id="796890"/>
    <lineage>
        <taxon>Bacteria</taxon>
        <taxon>Pseudomonadati</taxon>
        <taxon>Pseudomonadota</taxon>
        <taxon>Gammaproteobacteria</taxon>
        <taxon>Enterobacterales</taxon>
        <taxon>Yersiniaceae</taxon>
        <taxon>Gibbsiella</taxon>
    </lineage>
</organism>
<comment type="caution">
    <text evidence="1">The sequence shown here is derived from an EMBL/GenBank/DDBJ whole genome shotgun (WGS) entry which is preliminary data.</text>
</comment>
<accession>A0ABP7M0A9</accession>
<name>A0ABP7M0A9_9GAMM</name>
<dbReference type="Proteomes" id="UP001499994">
    <property type="component" value="Unassembled WGS sequence"/>
</dbReference>
<protein>
    <submittedName>
        <fullName evidence="1">Uncharacterized protein</fullName>
    </submittedName>
</protein>
<sequence>MNMTLNQPILINKLSIPKTILAAEKNANGVAERAGKACYLNDDGQTAFWPRWASRCRLERKPYLITDNHCDSPAALAHRPA</sequence>
<keyword evidence="2" id="KW-1185">Reference proteome</keyword>
<gene>
    <name evidence="1" type="ORF">GCM10022405_40560</name>
</gene>
<dbReference type="EMBL" id="BAABDG010000010">
    <property type="protein sequence ID" value="GAA3911320.1"/>
    <property type="molecule type" value="Genomic_DNA"/>
</dbReference>